<sequence length="79" mass="9169">MLEYEGHVIALAVLPEQGRWGYRIDDGPVCTLNQLRAPMPEADLLVEAEMAARREVDRLHARHHRLRAVMERPETKRRA</sequence>
<organism evidence="1 2">
    <name type="scientific">Ramlibacter alkalitolerans</name>
    <dbReference type="NCBI Taxonomy" id="2039631"/>
    <lineage>
        <taxon>Bacteria</taxon>
        <taxon>Pseudomonadati</taxon>
        <taxon>Pseudomonadota</taxon>
        <taxon>Betaproteobacteria</taxon>
        <taxon>Burkholderiales</taxon>
        <taxon>Comamonadaceae</taxon>
        <taxon>Ramlibacter</taxon>
    </lineage>
</organism>
<keyword evidence="2" id="KW-1185">Reference proteome</keyword>
<dbReference type="EMBL" id="JAEQND010000002">
    <property type="protein sequence ID" value="MBL0424128.1"/>
    <property type="molecule type" value="Genomic_DNA"/>
</dbReference>
<evidence type="ECO:0000313" key="1">
    <source>
        <dbReference type="EMBL" id="MBL0424128.1"/>
    </source>
</evidence>
<accession>A0ABS1JIS5</accession>
<dbReference type="Proteomes" id="UP000622707">
    <property type="component" value="Unassembled WGS sequence"/>
</dbReference>
<reference evidence="1 2" key="1">
    <citation type="journal article" date="2017" name="Int. J. Syst. Evol. Microbiol.">
        <title>Ramlibacter alkalitolerans sp. nov., alkali-tolerant bacterium isolated from soil of ginseng.</title>
        <authorList>
            <person name="Lee D.H."/>
            <person name="Cha C.J."/>
        </authorList>
    </citation>
    <scope>NUCLEOTIDE SEQUENCE [LARGE SCALE GENOMIC DNA]</scope>
    <source>
        <strain evidence="1 2">KACC 19305</strain>
    </source>
</reference>
<evidence type="ECO:0000313" key="2">
    <source>
        <dbReference type="Proteomes" id="UP000622707"/>
    </source>
</evidence>
<gene>
    <name evidence="1" type="ORF">JI746_03325</name>
</gene>
<name>A0ABS1JIS5_9BURK</name>
<proteinExistence type="predicted"/>
<comment type="caution">
    <text evidence="1">The sequence shown here is derived from an EMBL/GenBank/DDBJ whole genome shotgun (WGS) entry which is preliminary data.</text>
</comment>
<dbReference type="RefSeq" id="WP_201687377.1">
    <property type="nucleotide sequence ID" value="NZ_JAEQND010000002.1"/>
</dbReference>
<protein>
    <submittedName>
        <fullName evidence="1">Uncharacterized protein</fullName>
    </submittedName>
</protein>